<name>A0A915JJI0_ROMCU</name>
<dbReference type="WBParaSite" id="nRc.2.0.1.t26310-RA">
    <property type="protein sequence ID" value="nRc.2.0.1.t26310-RA"/>
    <property type="gene ID" value="nRc.2.0.1.g26310"/>
</dbReference>
<evidence type="ECO:0000313" key="1">
    <source>
        <dbReference type="Proteomes" id="UP000887565"/>
    </source>
</evidence>
<sequence>MHGDTFLSFEDYFLERYQKNKQIQQKSAQLKSQIVSRLSKLARDVCQSVSNILATKWARLCLFMITDSGTFDTKVLIKYIIVAYSALFESRRIAIIWIPTIRNVLFFQRSVKIDVVLVIADISVDGQPIQTEPRETGHRPIGVDHIYVVQTRDDVTCESQQGGVAYDAGFYDHVQKLIPNSWDKQ</sequence>
<dbReference type="AlphaFoldDB" id="A0A915JJI0"/>
<accession>A0A915JJI0</accession>
<protein>
    <submittedName>
        <fullName evidence="2">Uncharacterized protein</fullName>
    </submittedName>
</protein>
<dbReference type="Proteomes" id="UP000887565">
    <property type="component" value="Unplaced"/>
</dbReference>
<reference evidence="2" key="1">
    <citation type="submission" date="2022-11" db="UniProtKB">
        <authorList>
            <consortium name="WormBaseParasite"/>
        </authorList>
    </citation>
    <scope>IDENTIFICATION</scope>
</reference>
<keyword evidence="1" id="KW-1185">Reference proteome</keyword>
<proteinExistence type="predicted"/>
<organism evidence="1 2">
    <name type="scientific">Romanomermis culicivorax</name>
    <name type="common">Nematode worm</name>
    <dbReference type="NCBI Taxonomy" id="13658"/>
    <lineage>
        <taxon>Eukaryota</taxon>
        <taxon>Metazoa</taxon>
        <taxon>Ecdysozoa</taxon>
        <taxon>Nematoda</taxon>
        <taxon>Enoplea</taxon>
        <taxon>Dorylaimia</taxon>
        <taxon>Mermithida</taxon>
        <taxon>Mermithoidea</taxon>
        <taxon>Mermithidae</taxon>
        <taxon>Romanomermis</taxon>
    </lineage>
</organism>
<evidence type="ECO:0000313" key="2">
    <source>
        <dbReference type="WBParaSite" id="nRc.2.0.1.t26310-RA"/>
    </source>
</evidence>